<dbReference type="PANTHER" id="PTHR11778">
    <property type="entry name" value="SERYL-TRNA SYNTHETASE"/>
    <property type="match status" value="1"/>
</dbReference>
<reference evidence="12 13" key="1">
    <citation type="journal article" date="2016" name="Nat. Commun.">
        <title>Thousands of microbial genomes shed light on interconnected biogeochemical processes in an aquifer system.</title>
        <authorList>
            <person name="Anantharaman K."/>
            <person name="Brown C.T."/>
            <person name="Hug L.A."/>
            <person name="Sharon I."/>
            <person name="Castelle C.J."/>
            <person name="Probst A.J."/>
            <person name="Thomas B.C."/>
            <person name="Singh A."/>
            <person name="Wilkins M.J."/>
            <person name="Karaoz U."/>
            <person name="Brodie E.L."/>
            <person name="Williams K.H."/>
            <person name="Hubbard S.S."/>
            <person name="Banfield J.F."/>
        </authorList>
    </citation>
    <scope>NUCLEOTIDE SEQUENCE [LARGE SCALE GENOMIC DNA]</scope>
</reference>
<keyword evidence="5" id="KW-0648">Protein biosynthesis</keyword>
<dbReference type="InterPro" id="IPR045864">
    <property type="entry name" value="aa-tRNA-synth_II/BPL/LPL"/>
</dbReference>
<evidence type="ECO:0000256" key="8">
    <source>
        <dbReference type="PIRSR" id="PIRSR001529-1"/>
    </source>
</evidence>
<dbReference type="InterPro" id="IPR006195">
    <property type="entry name" value="aa-tRNA-synth_II"/>
</dbReference>
<evidence type="ECO:0000313" key="13">
    <source>
        <dbReference type="Proteomes" id="UP000179812"/>
    </source>
</evidence>
<gene>
    <name evidence="12" type="ORF">A2367_01865</name>
</gene>
<dbReference type="InterPro" id="IPR042103">
    <property type="entry name" value="SerRS_1_N_sf"/>
</dbReference>
<protein>
    <recommendedName>
        <fullName evidence="1 7">Serine--tRNA ligase</fullName>
        <ecNumber evidence="1 7">6.1.1.11</ecNumber>
    </recommendedName>
</protein>
<evidence type="ECO:0000256" key="2">
    <source>
        <dbReference type="ARBA" id="ARBA00022598"/>
    </source>
</evidence>
<keyword evidence="4 9" id="KW-0067">ATP-binding</keyword>
<dbReference type="Gene3D" id="1.10.287.40">
    <property type="entry name" value="Serine-tRNA synthetase, tRNA binding domain"/>
    <property type="match status" value="1"/>
</dbReference>
<keyword evidence="6" id="KW-0030">Aminoacyl-tRNA synthetase</keyword>
<dbReference type="GO" id="GO:0006434">
    <property type="term" value="P:seryl-tRNA aminoacylation"/>
    <property type="evidence" value="ECO:0007669"/>
    <property type="project" value="UniProtKB-UniRule"/>
</dbReference>
<evidence type="ECO:0000256" key="7">
    <source>
        <dbReference type="NCBIfam" id="TIGR00414"/>
    </source>
</evidence>
<feature type="binding site" evidence="9">
    <location>
        <begin position="348"/>
        <end position="351"/>
    </location>
    <ligand>
        <name>ATP</name>
        <dbReference type="ChEBI" id="CHEBI:30616"/>
    </ligand>
</feature>
<accession>A0A1F7STE2</accession>
<dbReference type="NCBIfam" id="TIGR00414">
    <property type="entry name" value="serS"/>
    <property type="match status" value="1"/>
</dbReference>
<feature type="binding site" evidence="8">
    <location>
        <position position="380"/>
    </location>
    <ligand>
        <name>L-serine</name>
        <dbReference type="ChEBI" id="CHEBI:33384"/>
    </ligand>
</feature>
<evidence type="ECO:0000256" key="6">
    <source>
        <dbReference type="ARBA" id="ARBA00023146"/>
    </source>
</evidence>
<evidence type="ECO:0000256" key="5">
    <source>
        <dbReference type="ARBA" id="ARBA00022917"/>
    </source>
</evidence>
<name>A0A1F7STE2_9BACT</name>
<evidence type="ECO:0000256" key="4">
    <source>
        <dbReference type="ARBA" id="ARBA00022840"/>
    </source>
</evidence>
<dbReference type="PIRSF" id="PIRSF001529">
    <property type="entry name" value="Ser-tRNA-synth_IIa"/>
    <property type="match status" value="1"/>
</dbReference>
<evidence type="ECO:0000256" key="1">
    <source>
        <dbReference type="ARBA" id="ARBA00012840"/>
    </source>
</evidence>
<comment type="caution">
    <text evidence="12">The sequence shown here is derived from an EMBL/GenBank/DDBJ whole genome shotgun (WGS) entry which is preliminary data.</text>
</comment>
<dbReference type="SUPFAM" id="SSF46589">
    <property type="entry name" value="tRNA-binding arm"/>
    <property type="match status" value="1"/>
</dbReference>
<evidence type="ECO:0000256" key="3">
    <source>
        <dbReference type="ARBA" id="ARBA00022741"/>
    </source>
</evidence>
<dbReference type="PRINTS" id="PR00981">
    <property type="entry name" value="TRNASYNTHSER"/>
</dbReference>
<dbReference type="Proteomes" id="UP000179812">
    <property type="component" value="Unassembled WGS sequence"/>
</dbReference>
<dbReference type="InterPro" id="IPR010978">
    <property type="entry name" value="tRNA-bd_arm"/>
</dbReference>
<dbReference type="Pfam" id="PF00587">
    <property type="entry name" value="tRNA-synt_2b"/>
    <property type="match status" value="1"/>
</dbReference>
<dbReference type="Pfam" id="PF02403">
    <property type="entry name" value="Seryl_tRNA_N"/>
    <property type="match status" value="1"/>
</dbReference>
<dbReference type="InterPro" id="IPR002317">
    <property type="entry name" value="Ser-tRNA-ligase_type_1"/>
</dbReference>
<feature type="domain" description="Aminoacyl-transfer RNA synthetases class-II family profile" evidence="11">
    <location>
        <begin position="135"/>
        <end position="406"/>
    </location>
</feature>
<feature type="binding site" evidence="8">
    <location>
        <position position="282"/>
    </location>
    <ligand>
        <name>L-serine</name>
        <dbReference type="ChEBI" id="CHEBI:33384"/>
    </ligand>
</feature>
<dbReference type="GO" id="GO:0004828">
    <property type="term" value="F:serine-tRNA ligase activity"/>
    <property type="evidence" value="ECO:0007669"/>
    <property type="project" value="UniProtKB-UniRule"/>
</dbReference>
<proteinExistence type="predicted"/>
<dbReference type="SUPFAM" id="SSF55681">
    <property type="entry name" value="Class II aaRS and biotin synthetases"/>
    <property type="match status" value="1"/>
</dbReference>
<dbReference type="InterPro" id="IPR002314">
    <property type="entry name" value="aa-tRNA-synt_IIb"/>
</dbReference>
<dbReference type="InterPro" id="IPR015866">
    <property type="entry name" value="Ser-tRNA-synth_1_N"/>
</dbReference>
<dbReference type="EC" id="6.1.1.11" evidence="1 7"/>
<dbReference type="EMBL" id="MGDL01000041">
    <property type="protein sequence ID" value="OGL56457.1"/>
    <property type="molecule type" value="Genomic_DNA"/>
</dbReference>
<organism evidence="12 13">
    <name type="scientific">Candidatus Shapirobacteria bacterium RIFOXYB1_FULL_38_38</name>
    <dbReference type="NCBI Taxonomy" id="1802151"/>
    <lineage>
        <taxon>Bacteria</taxon>
        <taxon>Candidatus Shapironibacteriota</taxon>
    </lineage>
</organism>
<evidence type="ECO:0000259" key="11">
    <source>
        <dbReference type="PROSITE" id="PS50862"/>
    </source>
</evidence>
<evidence type="ECO:0000256" key="9">
    <source>
        <dbReference type="PIRSR" id="PIRSR001529-2"/>
    </source>
</evidence>
<feature type="binding site" evidence="8">
    <location>
        <position position="259"/>
    </location>
    <ligand>
        <name>L-serine</name>
        <dbReference type="ChEBI" id="CHEBI:33384"/>
    </ligand>
</feature>
<dbReference type="Gene3D" id="3.30.930.10">
    <property type="entry name" value="Bira Bifunctional Protein, Domain 2"/>
    <property type="match status" value="1"/>
</dbReference>
<feature type="coiled-coil region" evidence="10">
    <location>
        <begin position="72"/>
        <end position="99"/>
    </location>
</feature>
<keyword evidence="3" id="KW-0547">Nucleotide-binding</keyword>
<feature type="site" description="Important for serine binding" evidence="8">
    <location>
        <position position="382"/>
    </location>
</feature>
<evidence type="ECO:0000313" key="12">
    <source>
        <dbReference type="EMBL" id="OGL56457.1"/>
    </source>
</evidence>
<dbReference type="GO" id="GO:0005737">
    <property type="term" value="C:cytoplasm"/>
    <property type="evidence" value="ECO:0007669"/>
    <property type="project" value="UniProtKB-UniRule"/>
</dbReference>
<sequence>MIDINIIKDNPDLVRQSLKDRQRDPSVLDKFIIPLDNQKKEFLTDVEQLRSQQNTINRTFKGKPTPDQIKQASKIKEDLKKAETQLKEIEDKLFSYLEEIPNIAAKDVPVGKDDTDNVVFKEWGTPPKFDFKTLDHVDLGQNLDILDIKKAAQISGSRFGYFKNEGAILEMAVMFYAMKKLVSKGWHAMVPPAMVKSDTEWKCGYTSNKNLFNAAYSSEEDDLIFISSSEHSVVPYHMDETLDLSQLPIRYVNYSPCFRREAGTYGKDTRGLFRVHFFNKVEMNAFTVPDLKVSDDMCLEMLQNEEEIMQDFGIPYQVVKACTGDLPQPNRRMYDVNSWFPGQNAFRETQSCSNCSDYQARRLNTKVKINGKNELVHILNATVITDRAVLTIIENHQQKDGSVLIPEVLWPYTGFHQISPKK</sequence>
<dbReference type="GO" id="GO:0005524">
    <property type="term" value="F:ATP binding"/>
    <property type="evidence" value="ECO:0007669"/>
    <property type="project" value="UniProtKB-KW"/>
</dbReference>
<evidence type="ECO:0000256" key="10">
    <source>
        <dbReference type="SAM" id="Coils"/>
    </source>
</evidence>
<feature type="binding site" evidence="9">
    <location>
        <begin position="275"/>
        <end position="278"/>
    </location>
    <ligand>
        <name>ATP</name>
        <dbReference type="ChEBI" id="CHEBI:30616"/>
    </ligand>
</feature>
<dbReference type="AlphaFoldDB" id="A0A1F7STE2"/>
<dbReference type="PROSITE" id="PS50862">
    <property type="entry name" value="AA_TRNA_LIGASE_II"/>
    <property type="match status" value="1"/>
</dbReference>
<keyword evidence="2 12" id="KW-0436">Ligase</keyword>
<keyword evidence="10" id="KW-0175">Coiled coil</keyword>
<feature type="binding site" evidence="9">
    <location>
        <begin position="259"/>
        <end position="261"/>
    </location>
    <ligand>
        <name>ATP</name>
        <dbReference type="ChEBI" id="CHEBI:30616"/>
    </ligand>
</feature>